<evidence type="ECO:0000256" key="2">
    <source>
        <dbReference type="ARBA" id="ARBA00022737"/>
    </source>
</evidence>
<dbReference type="FunFam" id="4.10.1000.10:FF:000001">
    <property type="entry name" value="zinc finger CCCH domain-containing protein 15-like"/>
    <property type="match status" value="1"/>
</dbReference>
<reference evidence="8" key="1">
    <citation type="submission" date="2016-11" db="UniProtKB">
        <authorList>
            <consortium name="WormBaseParasite"/>
        </authorList>
    </citation>
    <scope>IDENTIFICATION</scope>
</reference>
<dbReference type="PANTHER" id="PTHR12547">
    <property type="entry name" value="CCCH ZINC FINGER/TIS11-RELATED"/>
    <property type="match status" value="1"/>
</dbReference>
<keyword evidence="2" id="KW-0677">Repeat</keyword>
<feature type="domain" description="C3H1-type" evidence="6">
    <location>
        <begin position="108"/>
        <end position="136"/>
    </location>
</feature>
<dbReference type="WBParaSite" id="Hba_05871">
    <property type="protein sequence ID" value="Hba_05871"/>
    <property type="gene ID" value="Hba_05871"/>
</dbReference>
<name>A0A1I7WL54_HETBA</name>
<dbReference type="Pfam" id="PF00642">
    <property type="entry name" value="zf-CCCH"/>
    <property type="match status" value="1"/>
</dbReference>
<accession>A0A1I7WL54</accession>
<keyword evidence="4 5" id="KW-0862">Zinc</keyword>
<dbReference type="Proteomes" id="UP000095283">
    <property type="component" value="Unplaced"/>
</dbReference>
<keyword evidence="1 5" id="KW-0479">Metal-binding</keyword>
<dbReference type="InterPro" id="IPR000571">
    <property type="entry name" value="Znf_CCCH"/>
</dbReference>
<feature type="zinc finger region" description="C3H1-type" evidence="5">
    <location>
        <begin position="108"/>
        <end position="136"/>
    </location>
</feature>
<dbReference type="GO" id="GO:0003730">
    <property type="term" value="F:mRNA 3'-UTR binding"/>
    <property type="evidence" value="ECO:0007669"/>
    <property type="project" value="TreeGrafter"/>
</dbReference>
<evidence type="ECO:0000256" key="5">
    <source>
        <dbReference type="PROSITE-ProRule" id="PRU00723"/>
    </source>
</evidence>
<keyword evidence="3 5" id="KW-0863">Zinc-finger</keyword>
<dbReference type="AlphaFoldDB" id="A0A1I7WL54"/>
<evidence type="ECO:0000256" key="1">
    <source>
        <dbReference type="ARBA" id="ARBA00022723"/>
    </source>
</evidence>
<evidence type="ECO:0000256" key="4">
    <source>
        <dbReference type="ARBA" id="ARBA00022833"/>
    </source>
</evidence>
<evidence type="ECO:0000313" key="7">
    <source>
        <dbReference type="Proteomes" id="UP000095283"/>
    </source>
</evidence>
<dbReference type="InterPro" id="IPR036855">
    <property type="entry name" value="Znf_CCCH_sf"/>
</dbReference>
<evidence type="ECO:0000256" key="3">
    <source>
        <dbReference type="ARBA" id="ARBA00022771"/>
    </source>
</evidence>
<evidence type="ECO:0000259" key="6">
    <source>
        <dbReference type="PROSITE" id="PS50103"/>
    </source>
</evidence>
<dbReference type="SUPFAM" id="SSF90229">
    <property type="entry name" value="CCCH zinc finger"/>
    <property type="match status" value="1"/>
</dbReference>
<dbReference type="PROSITE" id="PS50103">
    <property type="entry name" value="ZF_C3H1"/>
    <property type="match status" value="1"/>
</dbReference>
<keyword evidence="7" id="KW-1185">Reference proteome</keyword>
<protein>
    <submittedName>
        <fullName evidence="8">C3H1-type domain-containing protein</fullName>
    </submittedName>
</protein>
<proteinExistence type="predicted"/>
<dbReference type="GO" id="GO:0043186">
    <property type="term" value="C:P granule"/>
    <property type="evidence" value="ECO:0007669"/>
    <property type="project" value="UniProtKB-ARBA"/>
</dbReference>
<dbReference type="Gene3D" id="4.10.1000.10">
    <property type="entry name" value="Zinc finger, CCCH-type"/>
    <property type="match status" value="1"/>
</dbReference>
<dbReference type="SMART" id="SM00356">
    <property type="entry name" value="ZnF_C3H1"/>
    <property type="match status" value="1"/>
</dbReference>
<dbReference type="PANTHER" id="PTHR12547:SF144">
    <property type="entry name" value="C3H1-TYPE DOMAIN-CONTAINING PROTEIN"/>
    <property type="match status" value="1"/>
</dbReference>
<dbReference type="GO" id="GO:0005829">
    <property type="term" value="C:cytosol"/>
    <property type="evidence" value="ECO:0007669"/>
    <property type="project" value="TreeGrafter"/>
</dbReference>
<organism evidence="7 8">
    <name type="scientific">Heterorhabditis bacteriophora</name>
    <name type="common">Entomopathogenic nematode worm</name>
    <dbReference type="NCBI Taxonomy" id="37862"/>
    <lineage>
        <taxon>Eukaryota</taxon>
        <taxon>Metazoa</taxon>
        <taxon>Ecdysozoa</taxon>
        <taxon>Nematoda</taxon>
        <taxon>Chromadorea</taxon>
        <taxon>Rhabditida</taxon>
        <taxon>Rhabditina</taxon>
        <taxon>Rhabditomorpha</taxon>
        <taxon>Strongyloidea</taxon>
        <taxon>Heterorhabditidae</taxon>
        <taxon>Heterorhabditis</taxon>
    </lineage>
</organism>
<dbReference type="GO" id="GO:0008270">
    <property type="term" value="F:zinc ion binding"/>
    <property type="evidence" value="ECO:0007669"/>
    <property type="project" value="UniProtKB-KW"/>
</dbReference>
<dbReference type="InterPro" id="IPR045877">
    <property type="entry name" value="ZFP36-like"/>
</dbReference>
<evidence type="ECO:0000313" key="8">
    <source>
        <dbReference type="WBParaSite" id="Hba_05871"/>
    </source>
</evidence>
<sequence>MLWKVDMWSLDFMDDDSGISMAVPQNNLLAAYRAEQLALFEAQQRQIERAQSIKFLIAANKQSFSLEIQCIVSRSSLSFFRLTGDNHFDLNSFCSKPLTKFSFRKEEAFKTALCDAYKKYGECPYGEACRFAHGENELRLPAQVFISLSFFWSQLDANISCSTMYGRDSPMNRFIFRFYSLLFALFRPRTDPYPTRRLSFGARVFTPRENLKEPVYPKMEVINIERAWKNADEVHNARSVQRRRASRFEYDEMRAAADKGLSQMGR</sequence>